<dbReference type="RefSeq" id="WP_000391357.1">
    <property type="nucleotide sequence ID" value="NZ_AHNR02000062.1"/>
</dbReference>
<comment type="caution">
    <text evidence="2">The sequence shown here is derived from an EMBL/GenBank/DDBJ whole genome shotgun (WGS) entry which is preliminary data.</text>
</comment>
<dbReference type="GO" id="GO:0003677">
    <property type="term" value="F:DNA binding"/>
    <property type="evidence" value="ECO:0007669"/>
    <property type="project" value="InterPro"/>
</dbReference>
<reference evidence="2 3" key="1">
    <citation type="submission" date="2012-10" db="EMBL/GenBank/DDBJ databases">
        <authorList>
            <person name="Harkins D.M."/>
            <person name="Durkin A.S."/>
            <person name="Brinkac L.M."/>
            <person name="Haft D.H."/>
            <person name="Selengut J.D."/>
            <person name="Sanka R."/>
            <person name="DePew J."/>
            <person name="Purushe J."/>
            <person name="Chanthongthip A."/>
            <person name="Lattana O."/>
            <person name="Phetsouvanh R."/>
            <person name="Newton P.N."/>
            <person name="Vinetz J.M."/>
            <person name="Sutton G.G."/>
            <person name="Nierman W.C."/>
            <person name="Fouts D.E."/>
        </authorList>
    </citation>
    <scope>NUCLEOTIDE SEQUENCE [LARGE SCALE GENOMIC DNA]</scope>
    <source>
        <strain evidence="2 3">UI 12758</strain>
    </source>
</reference>
<evidence type="ECO:0000259" key="1">
    <source>
        <dbReference type="PROSITE" id="PS50112"/>
    </source>
</evidence>
<dbReference type="PROSITE" id="PS50112">
    <property type="entry name" value="PAS"/>
    <property type="match status" value="1"/>
</dbReference>
<evidence type="ECO:0000313" key="3">
    <source>
        <dbReference type="Proteomes" id="UP000001340"/>
    </source>
</evidence>
<dbReference type="EMBL" id="AHNR02000062">
    <property type="protein sequence ID" value="EKR53888.1"/>
    <property type="molecule type" value="Genomic_DNA"/>
</dbReference>
<dbReference type="Proteomes" id="UP000001340">
    <property type="component" value="Unassembled WGS sequence"/>
</dbReference>
<dbReference type="AlphaFoldDB" id="A0A0E2D2S5"/>
<name>A0A0E2D2S5_LEPIR</name>
<dbReference type="Gene3D" id="3.30.450.20">
    <property type="entry name" value="PAS domain"/>
    <property type="match status" value="1"/>
</dbReference>
<evidence type="ECO:0000313" key="2">
    <source>
        <dbReference type="EMBL" id="EKR53888.1"/>
    </source>
</evidence>
<dbReference type="Gene3D" id="1.10.10.10">
    <property type="entry name" value="Winged helix-like DNA-binding domain superfamily/Winged helix DNA-binding domain"/>
    <property type="match status" value="1"/>
</dbReference>
<accession>A0A0E2D2S5</accession>
<dbReference type="InterPro" id="IPR016032">
    <property type="entry name" value="Sig_transdc_resp-reg_C-effctor"/>
</dbReference>
<dbReference type="GO" id="GO:0006355">
    <property type="term" value="P:regulation of DNA-templated transcription"/>
    <property type="evidence" value="ECO:0007669"/>
    <property type="project" value="InterPro"/>
</dbReference>
<dbReference type="CDD" id="cd00130">
    <property type="entry name" value="PAS"/>
    <property type="match status" value="1"/>
</dbReference>
<dbReference type="NCBIfam" id="TIGR00229">
    <property type="entry name" value="sensory_box"/>
    <property type="match status" value="1"/>
</dbReference>
<dbReference type="SUPFAM" id="SSF46894">
    <property type="entry name" value="C-terminal effector domain of the bipartite response regulators"/>
    <property type="match status" value="1"/>
</dbReference>
<dbReference type="InterPro" id="IPR036388">
    <property type="entry name" value="WH-like_DNA-bd_sf"/>
</dbReference>
<dbReference type="InterPro" id="IPR035965">
    <property type="entry name" value="PAS-like_dom_sf"/>
</dbReference>
<feature type="domain" description="PAS" evidence="1">
    <location>
        <begin position="36"/>
        <end position="67"/>
    </location>
</feature>
<dbReference type="GeneID" id="61142857"/>
<dbReference type="InterPro" id="IPR000014">
    <property type="entry name" value="PAS"/>
</dbReference>
<sequence>MEEIYVYDESKNRGGKEMMNLSSILVSYFYQYPHAMFITNRCGMIEYINPVFETLSGYSRSELIGQNPKLFQAGVHDPNFYEELWKTILSGKEYEGNFLNRNGSGETIAWKERITPLRDEAGNISNFLCRVDLSSKDEVSAVPTEEQSMPVENFQNTKVKESLFPQLQREYGLTCQEAKICERLVAGQTRACLIQQLGVHSGTLKNHLKAIYRKTIEKDLPQPGQGRDKLQRLTMFLIRLC</sequence>
<proteinExistence type="predicted"/>
<dbReference type="Pfam" id="PF13426">
    <property type="entry name" value="PAS_9"/>
    <property type="match status" value="1"/>
</dbReference>
<gene>
    <name evidence="2" type="ORF">LEP1GSC105_2007</name>
</gene>
<organism evidence="2 3">
    <name type="scientific">Leptospira interrogans str. UI 12758</name>
    <dbReference type="NCBI Taxonomy" id="1049938"/>
    <lineage>
        <taxon>Bacteria</taxon>
        <taxon>Pseudomonadati</taxon>
        <taxon>Spirochaetota</taxon>
        <taxon>Spirochaetia</taxon>
        <taxon>Leptospirales</taxon>
        <taxon>Leptospiraceae</taxon>
        <taxon>Leptospira</taxon>
    </lineage>
</organism>
<protein>
    <submittedName>
        <fullName evidence="2">PAS domain S-box protein</fullName>
    </submittedName>
</protein>
<dbReference type="SUPFAM" id="SSF55785">
    <property type="entry name" value="PYP-like sensor domain (PAS domain)"/>
    <property type="match status" value="1"/>
</dbReference>